<reference evidence="3" key="1">
    <citation type="submission" date="2022-11" db="UniProtKB">
        <authorList>
            <consortium name="WormBaseParasite"/>
        </authorList>
    </citation>
    <scope>IDENTIFICATION</scope>
</reference>
<dbReference type="Proteomes" id="UP000887565">
    <property type="component" value="Unplaced"/>
</dbReference>
<dbReference type="WBParaSite" id="nRc.2.0.1.t24246-RA">
    <property type="protein sequence ID" value="nRc.2.0.1.t24246-RA"/>
    <property type="gene ID" value="nRc.2.0.1.g24246"/>
</dbReference>
<protein>
    <submittedName>
        <fullName evidence="3">Phosphatidic acid phosphatase type 2/haloperoxidase domain-containing protein</fullName>
    </submittedName>
</protein>
<evidence type="ECO:0000313" key="2">
    <source>
        <dbReference type="Proteomes" id="UP000887565"/>
    </source>
</evidence>
<name>A0A915JFB4_ROMCU</name>
<proteinExistence type="predicted"/>
<keyword evidence="1" id="KW-0472">Membrane</keyword>
<dbReference type="AlphaFoldDB" id="A0A915JFB4"/>
<evidence type="ECO:0000313" key="3">
    <source>
        <dbReference type="WBParaSite" id="nRc.2.0.1.t24246-RA"/>
    </source>
</evidence>
<organism evidence="2 3">
    <name type="scientific">Romanomermis culicivorax</name>
    <name type="common">Nematode worm</name>
    <dbReference type="NCBI Taxonomy" id="13658"/>
    <lineage>
        <taxon>Eukaryota</taxon>
        <taxon>Metazoa</taxon>
        <taxon>Ecdysozoa</taxon>
        <taxon>Nematoda</taxon>
        <taxon>Enoplea</taxon>
        <taxon>Dorylaimia</taxon>
        <taxon>Mermithida</taxon>
        <taxon>Mermithoidea</taxon>
        <taxon>Mermithidae</taxon>
        <taxon>Romanomermis</taxon>
    </lineage>
</organism>
<sequence>MISLRGAPLLRPFLIFGLLGMAMIASFSRIQGYKNHWADIWWAWVIGGLTAIYLKVNNSKAAFILHGTATVTAAVTNRISVHVTCKQSYLTSVFSSAV</sequence>
<feature type="transmembrane region" description="Helical" evidence="1">
    <location>
        <begin position="40"/>
        <end position="56"/>
    </location>
</feature>
<accession>A0A915JFB4</accession>
<evidence type="ECO:0000256" key="1">
    <source>
        <dbReference type="SAM" id="Phobius"/>
    </source>
</evidence>
<feature type="transmembrane region" description="Helical" evidence="1">
    <location>
        <begin position="9"/>
        <end position="28"/>
    </location>
</feature>
<keyword evidence="1" id="KW-0812">Transmembrane</keyword>
<keyword evidence="2" id="KW-1185">Reference proteome</keyword>
<keyword evidence="1" id="KW-1133">Transmembrane helix</keyword>